<keyword evidence="2" id="KW-1003">Cell membrane</keyword>
<evidence type="ECO:0000259" key="7">
    <source>
        <dbReference type="Pfam" id="PF01292"/>
    </source>
</evidence>
<comment type="subcellular location">
    <subcellularLocation>
        <location evidence="1">Cell membrane</location>
        <topology evidence="1">Multi-pass membrane protein</topology>
    </subcellularLocation>
</comment>
<dbReference type="Pfam" id="PF01292">
    <property type="entry name" value="Ni_hydr_CYTB"/>
    <property type="match status" value="1"/>
</dbReference>
<evidence type="ECO:0000256" key="2">
    <source>
        <dbReference type="ARBA" id="ARBA00022475"/>
    </source>
</evidence>
<organism evidence="8 9">
    <name type="scientific">Thiohalorhabdus methylotrophus</name>
    <dbReference type="NCBI Taxonomy" id="3242694"/>
    <lineage>
        <taxon>Bacteria</taxon>
        <taxon>Pseudomonadati</taxon>
        <taxon>Pseudomonadota</taxon>
        <taxon>Gammaproteobacteria</taxon>
        <taxon>Thiohalorhabdales</taxon>
        <taxon>Thiohalorhabdaceae</taxon>
        <taxon>Thiohalorhabdus</taxon>
    </lineage>
</organism>
<gene>
    <name evidence="8" type="ORF">ACERLL_10030</name>
</gene>
<dbReference type="InterPro" id="IPR051542">
    <property type="entry name" value="Hydrogenase_cytochrome"/>
</dbReference>
<keyword evidence="5 6" id="KW-0472">Membrane</keyword>
<name>A0ABV4TV24_9GAMM</name>
<keyword evidence="3 6" id="KW-0812">Transmembrane</keyword>
<accession>A0ABV4TV24</accession>
<evidence type="ECO:0000256" key="1">
    <source>
        <dbReference type="ARBA" id="ARBA00004651"/>
    </source>
</evidence>
<feature type="transmembrane region" description="Helical" evidence="6">
    <location>
        <begin position="20"/>
        <end position="36"/>
    </location>
</feature>
<dbReference type="PANTHER" id="PTHR30485:SF2">
    <property type="entry name" value="BLL0597 PROTEIN"/>
    <property type="match status" value="1"/>
</dbReference>
<evidence type="ECO:0000256" key="3">
    <source>
        <dbReference type="ARBA" id="ARBA00022692"/>
    </source>
</evidence>
<dbReference type="Proteomes" id="UP001575181">
    <property type="component" value="Unassembled WGS sequence"/>
</dbReference>
<dbReference type="EMBL" id="JBGUAW010000006">
    <property type="protein sequence ID" value="MFA9461162.1"/>
    <property type="molecule type" value="Genomic_DNA"/>
</dbReference>
<feature type="transmembrane region" description="Helical" evidence="6">
    <location>
        <begin position="176"/>
        <end position="195"/>
    </location>
</feature>
<dbReference type="SUPFAM" id="SSF81342">
    <property type="entry name" value="Transmembrane di-heme cytochromes"/>
    <property type="match status" value="1"/>
</dbReference>
<dbReference type="InterPro" id="IPR016174">
    <property type="entry name" value="Di-haem_cyt_TM"/>
</dbReference>
<sequence>MSTHALPKETVRVWDPLVRLSHWMVAAAFLLAYFLAEEALQLHVWLGYLVGILVLIRIAWGFFGTRHARFTDFLPAPAVLKGYIQGLFRGDEPRFLGHNPLGGIMVVLLLAALALTTLTGIMLYGAEDHRGPLGSWYAQQTVAPQPPAYAATEAGERHESEHPGGEAEQLEIWHDLAADLTLFLVGLHVAGVLFTSRRHKENLVRAMFSGRKRVP</sequence>
<feature type="domain" description="Cytochrome b561 bacterial/Ni-hydrogenase" evidence="7">
    <location>
        <begin position="13"/>
        <end position="210"/>
    </location>
</feature>
<dbReference type="Gene3D" id="1.20.950.20">
    <property type="entry name" value="Transmembrane di-heme cytochromes, Chain C"/>
    <property type="match status" value="1"/>
</dbReference>
<evidence type="ECO:0000313" key="8">
    <source>
        <dbReference type="EMBL" id="MFA9461162.1"/>
    </source>
</evidence>
<dbReference type="RefSeq" id="WP_373655948.1">
    <property type="nucleotide sequence ID" value="NZ_JBGUAW010000006.1"/>
</dbReference>
<reference evidence="8 9" key="1">
    <citation type="submission" date="2024-08" db="EMBL/GenBank/DDBJ databases">
        <title>Whole-genome sequencing of halo(alkali)philic microorganisms from hypersaline lakes.</title>
        <authorList>
            <person name="Sorokin D.Y."/>
            <person name="Merkel A.Y."/>
            <person name="Messina E."/>
            <person name="Yakimov M."/>
        </authorList>
    </citation>
    <scope>NUCLEOTIDE SEQUENCE [LARGE SCALE GENOMIC DNA]</scope>
    <source>
        <strain evidence="8 9">Cl-TMA</strain>
    </source>
</reference>
<evidence type="ECO:0000313" key="9">
    <source>
        <dbReference type="Proteomes" id="UP001575181"/>
    </source>
</evidence>
<proteinExistence type="predicted"/>
<evidence type="ECO:0000256" key="5">
    <source>
        <dbReference type="ARBA" id="ARBA00023136"/>
    </source>
</evidence>
<comment type="caution">
    <text evidence="8">The sequence shown here is derived from an EMBL/GenBank/DDBJ whole genome shotgun (WGS) entry which is preliminary data.</text>
</comment>
<evidence type="ECO:0000256" key="4">
    <source>
        <dbReference type="ARBA" id="ARBA00022989"/>
    </source>
</evidence>
<feature type="transmembrane region" description="Helical" evidence="6">
    <location>
        <begin position="104"/>
        <end position="126"/>
    </location>
</feature>
<keyword evidence="9" id="KW-1185">Reference proteome</keyword>
<dbReference type="PANTHER" id="PTHR30485">
    <property type="entry name" value="NI/FE-HYDROGENASE 1 B-TYPE CYTOCHROME SUBUNIT"/>
    <property type="match status" value="1"/>
</dbReference>
<protein>
    <submittedName>
        <fullName evidence="8">Cytochrome b/b6 domain-containing protein</fullName>
    </submittedName>
</protein>
<evidence type="ECO:0000256" key="6">
    <source>
        <dbReference type="SAM" id="Phobius"/>
    </source>
</evidence>
<dbReference type="InterPro" id="IPR011577">
    <property type="entry name" value="Cyt_b561_bac/Ni-Hgenase"/>
</dbReference>
<feature type="transmembrane region" description="Helical" evidence="6">
    <location>
        <begin position="42"/>
        <end position="63"/>
    </location>
</feature>
<keyword evidence="4 6" id="KW-1133">Transmembrane helix</keyword>